<protein>
    <submittedName>
        <fullName evidence="2">Uncharacterized protein</fullName>
    </submittedName>
</protein>
<feature type="region of interest" description="Disordered" evidence="1">
    <location>
        <begin position="46"/>
        <end position="65"/>
    </location>
</feature>
<proteinExistence type="predicted"/>
<accession>A0A5Q4BG52</accession>
<gene>
    <name evidence="2" type="ORF">CSHISOI_09502</name>
</gene>
<evidence type="ECO:0000313" key="2">
    <source>
        <dbReference type="EMBL" id="TQN65923.1"/>
    </source>
</evidence>
<feature type="non-terminal residue" evidence="2">
    <location>
        <position position="1"/>
    </location>
</feature>
<sequence>EIAKYPSQLRHRYDREGGLCRRRRSSSSSRSRSYYPYIIAFAKPKTSMAGPSVTHVSSSERGRRD</sequence>
<dbReference type="EMBL" id="PUHP01001398">
    <property type="protein sequence ID" value="TQN65923.1"/>
    <property type="molecule type" value="Genomic_DNA"/>
</dbReference>
<name>A0A5Q4BG52_9PEZI</name>
<keyword evidence="3" id="KW-1185">Reference proteome</keyword>
<dbReference type="Proteomes" id="UP000326340">
    <property type="component" value="Unassembled WGS sequence"/>
</dbReference>
<evidence type="ECO:0000256" key="1">
    <source>
        <dbReference type="SAM" id="MobiDB-lite"/>
    </source>
</evidence>
<organism evidence="2 3">
    <name type="scientific">Colletotrichum shisoi</name>
    <dbReference type="NCBI Taxonomy" id="2078593"/>
    <lineage>
        <taxon>Eukaryota</taxon>
        <taxon>Fungi</taxon>
        <taxon>Dikarya</taxon>
        <taxon>Ascomycota</taxon>
        <taxon>Pezizomycotina</taxon>
        <taxon>Sordariomycetes</taxon>
        <taxon>Hypocreomycetidae</taxon>
        <taxon>Glomerellales</taxon>
        <taxon>Glomerellaceae</taxon>
        <taxon>Colletotrichum</taxon>
        <taxon>Colletotrichum destructivum species complex</taxon>
    </lineage>
</organism>
<reference evidence="2 3" key="1">
    <citation type="journal article" date="2019" name="Sci. Rep.">
        <title>Colletotrichum shisoi sp. nov., an anthracnose pathogen of Perilla frutescens in Japan: molecular phylogenetic, morphological and genomic evidence.</title>
        <authorList>
            <person name="Gan P."/>
            <person name="Tsushima A."/>
            <person name="Hiroyama R."/>
            <person name="Narusaka M."/>
            <person name="Takano Y."/>
            <person name="Narusaka Y."/>
            <person name="Kawaradani M."/>
            <person name="Damm U."/>
            <person name="Shirasu K."/>
        </authorList>
    </citation>
    <scope>NUCLEOTIDE SEQUENCE [LARGE SCALE GENOMIC DNA]</scope>
    <source>
        <strain evidence="2 3">PG-2018a</strain>
    </source>
</reference>
<dbReference type="AlphaFoldDB" id="A0A5Q4BG52"/>
<evidence type="ECO:0000313" key="3">
    <source>
        <dbReference type="Proteomes" id="UP000326340"/>
    </source>
</evidence>
<comment type="caution">
    <text evidence="2">The sequence shown here is derived from an EMBL/GenBank/DDBJ whole genome shotgun (WGS) entry which is preliminary data.</text>
</comment>